<feature type="transmembrane region" description="Helical" evidence="2">
    <location>
        <begin position="389"/>
        <end position="412"/>
    </location>
</feature>
<keyword evidence="2" id="KW-1133">Transmembrane helix</keyword>
<comment type="caution">
    <text evidence="3">The sequence shown here is derived from an EMBL/GenBank/DDBJ whole genome shotgun (WGS) entry which is preliminary data.</text>
</comment>
<reference evidence="3" key="1">
    <citation type="submission" date="2023-06" db="EMBL/GenBank/DDBJ databases">
        <title>SYSU T00b26.</title>
        <authorList>
            <person name="Gao L."/>
            <person name="Fang B.-Z."/>
            <person name="Li W.-J."/>
        </authorList>
    </citation>
    <scope>NUCLEOTIDE SEQUENCE</scope>
    <source>
        <strain evidence="3">SYSU T00b26</strain>
    </source>
</reference>
<feature type="compositionally biased region" description="Polar residues" evidence="1">
    <location>
        <begin position="433"/>
        <end position="442"/>
    </location>
</feature>
<dbReference type="EMBL" id="JAUHPV010000008">
    <property type="protein sequence ID" value="MDN4473870.1"/>
    <property type="molecule type" value="Genomic_DNA"/>
</dbReference>
<evidence type="ECO:0000256" key="2">
    <source>
        <dbReference type="SAM" id="Phobius"/>
    </source>
</evidence>
<dbReference type="Gene3D" id="1.10.510.10">
    <property type="entry name" value="Transferase(Phosphotransferase) domain 1"/>
    <property type="match status" value="1"/>
</dbReference>
<organism evidence="3 4">
    <name type="scientific">Demequina zhanjiangensis</name>
    <dbReference type="NCBI Taxonomy" id="3051659"/>
    <lineage>
        <taxon>Bacteria</taxon>
        <taxon>Bacillati</taxon>
        <taxon>Actinomycetota</taxon>
        <taxon>Actinomycetes</taxon>
        <taxon>Micrococcales</taxon>
        <taxon>Demequinaceae</taxon>
        <taxon>Demequina</taxon>
    </lineage>
</organism>
<gene>
    <name evidence="3" type="ORF">QQX04_12765</name>
</gene>
<feature type="region of interest" description="Disordered" evidence="1">
    <location>
        <begin position="420"/>
        <end position="442"/>
    </location>
</feature>
<evidence type="ECO:0000313" key="3">
    <source>
        <dbReference type="EMBL" id="MDN4473870.1"/>
    </source>
</evidence>
<keyword evidence="2" id="KW-0812">Transmembrane</keyword>
<evidence type="ECO:0008006" key="5">
    <source>
        <dbReference type="Google" id="ProtNLM"/>
    </source>
</evidence>
<evidence type="ECO:0000256" key="1">
    <source>
        <dbReference type="SAM" id="MobiDB-lite"/>
    </source>
</evidence>
<sequence length="442" mass="46756">MARRFTLVAREDFDVAGAARWHAKDERLRKDVTAYTLPGDDSLSVLSAVARVSSVRDPRLARVVASGTDAVDDASVAYVIVDRPRGVVLEDVIARRDLTPRLAGAIVGSLSRALVPLDARGIHHGAIRSTAVTVSDAGIPVLTGLGLDAVLMEQSDGGDHESPSEKGDAQALTRLFLRCLTGSDADLLTVDDIPSEVSGPARGLCVSLLTGDGPTALSEVVAAFPPDHVALRGFPSAVRSMPLRAEVARAELRETVGKPATEVVTLVTLSRAAAVCAVAHAVQRSAPDLAPEVEAGRLTWIRAALPAPTPPAPTVDPVPGSAEDERALFDDLEAYDEMVDAQNSGPSRSVWEALLYRLHTRWPESDTLARLHDEAHARAATPGPIPTRALLMTGGVALVIFAVMTALSLLAAPIEVEQDRHNPPSHTYPVYTFSPTASPSEE</sequence>
<dbReference type="Proteomes" id="UP001172738">
    <property type="component" value="Unassembled WGS sequence"/>
</dbReference>
<accession>A0ABT8G401</accession>
<evidence type="ECO:0000313" key="4">
    <source>
        <dbReference type="Proteomes" id="UP001172738"/>
    </source>
</evidence>
<keyword evidence="2" id="KW-0472">Membrane</keyword>
<keyword evidence="4" id="KW-1185">Reference proteome</keyword>
<name>A0ABT8G401_9MICO</name>
<protein>
    <recommendedName>
        <fullName evidence="5">Protein kinase domain-containing protein</fullName>
    </recommendedName>
</protein>
<dbReference type="RefSeq" id="WP_301129812.1">
    <property type="nucleotide sequence ID" value="NZ_JAUHPV010000008.1"/>
</dbReference>
<proteinExistence type="predicted"/>